<sequence>MTWLIGIDEAGYGPNLGPLVVAASAWWVEDEFRVSSFEWREQKTGNVLAVVRKRSATEFDLYSRLAEIVSPSHSTTHLAIADSKQLYKPGSGLRQLERGVLVALNGSGTVSANWVALVGRYTPEVPWYADYDCLLPIDTSADEISELSTRFTSACGFAGARLHTLQTRMVFPREFNELITHFGTKGAALSHVSIGLVREVVDSLPTPPPQAPRSLFITCDKHGSRNRYLALLQHYFPDQWIDTLAESGPVSHYAWGPNESRTEIRFRTKGEAELPVALASMTAKYHRELAMRAFNDYWCRQVPGLKPTAGYPLDAKRFKAAIADRQNQLDIKDTDLWRER</sequence>
<dbReference type="InterPro" id="IPR012337">
    <property type="entry name" value="RNaseH-like_sf"/>
</dbReference>
<dbReference type="GO" id="GO:0003676">
    <property type="term" value="F:nucleic acid binding"/>
    <property type="evidence" value="ECO:0007669"/>
    <property type="project" value="InterPro"/>
</dbReference>
<protein>
    <submittedName>
        <fullName evidence="1">Uncharacterized protein</fullName>
    </submittedName>
</protein>
<gene>
    <name evidence="1" type="ORF">Pla144_09420</name>
</gene>
<name>A0A5C6D4M9_9BACT</name>
<dbReference type="Gene3D" id="3.30.420.10">
    <property type="entry name" value="Ribonuclease H-like superfamily/Ribonuclease H"/>
    <property type="match status" value="2"/>
</dbReference>
<reference evidence="1 2" key="1">
    <citation type="submission" date="2019-02" db="EMBL/GenBank/DDBJ databases">
        <title>Deep-cultivation of Planctomycetes and their phenomic and genomic characterization uncovers novel biology.</title>
        <authorList>
            <person name="Wiegand S."/>
            <person name="Jogler M."/>
            <person name="Boedeker C."/>
            <person name="Pinto D."/>
            <person name="Vollmers J."/>
            <person name="Rivas-Marin E."/>
            <person name="Kohn T."/>
            <person name="Peeters S.H."/>
            <person name="Heuer A."/>
            <person name="Rast P."/>
            <person name="Oberbeckmann S."/>
            <person name="Bunk B."/>
            <person name="Jeske O."/>
            <person name="Meyerdierks A."/>
            <person name="Storesund J.E."/>
            <person name="Kallscheuer N."/>
            <person name="Luecker S."/>
            <person name="Lage O.M."/>
            <person name="Pohl T."/>
            <person name="Merkel B.J."/>
            <person name="Hornburger P."/>
            <person name="Mueller R.-W."/>
            <person name="Bruemmer F."/>
            <person name="Labrenz M."/>
            <person name="Spormann A.M."/>
            <person name="Op Den Camp H."/>
            <person name="Overmann J."/>
            <person name="Amann R."/>
            <person name="Jetten M.S.M."/>
            <person name="Mascher T."/>
            <person name="Medema M.H."/>
            <person name="Devos D.P."/>
            <person name="Kaster A.-K."/>
            <person name="Ovreas L."/>
            <person name="Rohde M."/>
            <person name="Galperin M.Y."/>
            <person name="Jogler C."/>
        </authorList>
    </citation>
    <scope>NUCLEOTIDE SEQUENCE [LARGE SCALE GENOMIC DNA]</scope>
    <source>
        <strain evidence="1 2">Pla144</strain>
    </source>
</reference>
<dbReference type="AlphaFoldDB" id="A0A5C6D4M9"/>
<dbReference type="EMBL" id="SJPS01000001">
    <property type="protein sequence ID" value="TWU30156.1"/>
    <property type="molecule type" value="Genomic_DNA"/>
</dbReference>
<evidence type="ECO:0000313" key="1">
    <source>
        <dbReference type="EMBL" id="TWU30156.1"/>
    </source>
</evidence>
<keyword evidence="2" id="KW-1185">Reference proteome</keyword>
<dbReference type="Proteomes" id="UP000318437">
    <property type="component" value="Unassembled WGS sequence"/>
</dbReference>
<evidence type="ECO:0000313" key="2">
    <source>
        <dbReference type="Proteomes" id="UP000318437"/>
    </source>
</evidence>
<dbReference type="OrthoDB" id="5498373at2"/>
<dbReference type="InterPro" id="IPR036397">
    <property type="entry name" value="RNaseH_sf"/>
</dbReference>
<dbReference type="RefSeq" id="WP_146448118.1">
    <property type="nucleotide sequence ID" value="NZ_SJPS01000001.1"/>
</dbReference>
<accession>A0A5C6D4M9</accession>
<comment type="caution">
    <text evidence="1">The sequence shown here is derived from an EMBL/GenBank/DDBJ whole genome shotgun (WGS) entry which is preliminary data.</text>
</comment>
<proteinExistence type="predicted"/>
<organism evidence="1 2">
    <name type="scientific">Bythopirellula polymerisocia</name>
    <dbReference type="NCBI Taxonomy" id="2528003"/>
    <lineage>
        <taxon>Bacteria</taxon>
        <taxon>Pseudomonadati</taxon>
        <taxon>Planctomycetota</taxon>
        <taxon>Planctomycetia</taxon>
        <taxon>Pirellulales</taxon>
        <taxon>Lacipirellulaceae</taxon>
        <taxon>Bythopirellula</taxon>
    </lineage>
</organism>
<dbReference type="SUPFAM" id="SSF53098">
    <property type="entry name" value="Ribonuclease H-like"/>
    <property type="match status" value="1"/>
</dbReference>